<sequence>MVTWLLRIKCSLGWHAVAEHRRYTDDDEWTEVHRCIDCGLVTYAASST</sequence>
<keyword evidence="2" id="KW-1185">Reference proteome</keyword>
<dbReference type="EMBL" id="MH669000">
    <property type="protein sequence ID" value="AXQ60688.1"/>
    <property type="molecule type" value="Genomic_DNA"/>
</dbReference>
<dbReference type="GeneID" id="63027100"/>
<reference evidence="1 2" key="1">
    <citation type="submission" date="2018-07" db="EMBL/GenBank/DDBJ databases">
        <authorList>
            <person name="Celious N.A."/>
            <person name="Jones R.M."/>
            <person name="Banks M.D."/>
            <person name="Grant A."/>
            <person name="McCray S.R."/>
            <person name="Melton Z.A."/>
            <person name="Mitchell A.N."/>
            <person name="Smalls C.A."/>
            <person name="Postiglione A.E."/>
            <person name="Patwardhan S."/>
            <person name="Newman R.H."/>
            <person name="Coomans R.J."/>
            <person name="Warner M.H."/>
            <person name="Garlena R.A."/>
            <person name="Russell D.A."/>
            <person name="Pope W.H."/>
            <person name="Jacobs-Sera D."/>
            <person name="Hatfull G.F."/>
        </authorList>
    </citation>
    <scope>NUCLEOTIDE SEQUENCE [LARGE SCALE GENOMIC DNA]</scope>
</reference>
<evidence type="ECO:0000313" key="1">
    <source>
        <dbReference type="EMBL" id="AXQ60688.1"/>
    </source>
</evidence>
<dbReference type="RefSeq" id="YP_010002549.1">
    <property type="nucleotide sequence ID" value="NC_053245.1"/>
</dbReference>
<dbReference type="Proteomes" id="UP000262272">
    <property type="component" value="Segment"/>
</dbReference>
<gene>
    <name evidence="1" type="primary">72</name>
    <name evidence="1" type="ORF">SEA_ALI17_72</name>
</gene>
<protein>
    <submittedName>
        <fullName evidence="1">Uncharacterized protein</fullName>
    </submittedName>
</protein>
<organism evidence="1 2">
    <name type="scientific">Gordonia phage Ali17</name>
    <dbReference type="NCBI Taxonomy" id="2301561"/>
    <lineage>
        <taxon>Viruses</taxon>
        <taxon>Duplodnaviria</taxon>
        <taxon>Heunggongvirae</taxon>
        <taxon>Uroviricota</taxon>
        <taxon>Caudoviricetes</taxon>
        <taxon>Stackebrandtviridae</taxon>
        <taxon>Schenleyvirinae</taxon>
        <taxon>Leonardvirus</taxon>
        <taxon>Leonardvirus ali17</taxon>
    </lineage>
</organism>
<name>A0A385DPE6_9CAUD</name>
<evidence type="ECO:0000313" key="2">
    <source>
        <dbReference type="Proteomes" id="UP000262272"/>
    </source>
</evidence>
<accession>A0A385DPE6</accession>
<proteinExistence type="predicted"/>
<dbReference type="KEGG" id="vg:63027100"/>